<evidence type="ECO:0000256" key="8">
    <source>
        <dbReference type="SAM" id="MobiDB-lite"/>
    </source>
</evidence>
<dbReference type="PANTHER" id="PTHR24223:SF448">
    <property type="entry name" value="FI20146P1-RELATED"/>
    <property type="match status" value="1"/>
</dbReference>
<evidence type="ECO:0000256" key="6">
    <source>
        <dbReference type="ARBA" id="ARBA00022989"/>
    </source>
</evidence>
<sequence length="1446" mass="160925">MLGMMIMKNTAIRNAKVHCLKKTYFSSSQLSRDYWSFTMESTKRRGKPPNPRASANPLSALTFAWTLPIFWGGLKKEMEEHDLYEPLDEHASSPLGDKFARLWEEEVARAGAKRTPSLLRVILKAYAARCMLYGFVLLVMECGIRIAQPVFLGKLIEYYGPEKTTMKPKDAYLYAGAVILCSALNVFVVHPYMMAILHMGMKFRVACCSLIYRKSLRLSKTALGETTVGQVVNLLSNDVNRFDVAIIFLHYLWIGPLATVIIAYFMWLEISWAAVVGVGFMLAFIPLQAYFGKRTSELRLKTALRTDERVRLMNEILSGIQVIKMYTWEKPFADLVAKARKQEIKQIRATSYIRGVLTSFIMFTTRICLFFSILAYVLGQNNIITAKQVFVVTSFYNILRQTMTVFFPQGIAQIAEATISIKRLQNFMLYEDTCKPVPGLAEIQTAVKKKAKEGKEDMEGRESVVSNKGEMEVKDEKKPVPEVPEKEKLDEAKGNGNATIAPLESGEEDDEELAMRVEEDARGVRLKHATAKWIVSNAENTLTDMSLTIKPGKLIAVIGPVGAGKSSLLHVLLRELPLQSGSVHVGGTVSYASQEPWLFAGSVRQNILFGQPMDRPRYNTVVRRCALDRDFTLFPHGDKTVVGERGVSLSGGQRARISLARAVYKRADIYLLDDPLSAVDAHVGRHLFESCVVGYLRNTTRILVTHQLQFLRDVDQIIILKNGSIAAAGDFDTLSASGLDFASLLAKGEPEEERPKPAQDTSANDLEDSMLQGSFRKRQMSIHSVSSVDNLTGAAPPEGGREEAELRSAGAVSGAVYGAYLRASGHPLLVALMLAVTTLAQLLGSGSDWWTSYWVNLEEALPSSFVSALDADNSTDATKLTENMTSPFVENAQFITSDLSRYDCIYIYTAMVVALVAVSLLRSFMFFSMAMSASTRLHNNMFASITRAPMRFFHTNPSGRILNRFSKDMGAVDEVLPSALLDVLQIGLSLIGIVVVVAIVNWWLLVPTLAIGVIFYGLRIVYLASSRSIKRLEGVTRSPVFSHLNASLQGITTIRAFGAQEALIREFDHHQDLHSSAWYLFIASSRAFGFWLDLVCVVYIAIVTLSFLVFDQNEYGGNVGLAITQAMGLTGMFQWGMRQSTELENQMTSVERIQEYSKIESEPPLESEPSKKPPPSWPEAGRLEFRRVCLYYAPGEPPVLRELSFLVLPREKVGIVGRTGAGKSSLINALFRLAKIEGEIIIDGRETSTLGLHELRSQISIIPQEPVLFSGTMRHNLDPFDEYPDQVLWRALEEVELKDAVMELAAGLNSRMSEGGSNFSVGQRQLVCLARAIVRRSRLLVLDEATANVDPQTDTLIQTTIRNKFAECTVLTIAHRLHTVMDSDKVLVMDAGQLVEFEHPHVLLQKSDGVLRAMVDQTGRAMAETLARVAQQAYEQKHQQQTETTE</sequence>
<dbReference type="SMART" id="SM00382">
    <property type="entry name" value="AAA"/>
    <property type="match status" value="2"/>
</dbReference>
<dbReference type="Pfam" id="PF00005">
    <property type="entry name" value="ABC_tran"/>
    <property type="match status" value="2"/>
</dbReference>
<feature type="transmembrane region" description="Helical" evidence="9">
    <location>
        <begin position="355"/>
        <end position="378"/>
    </location>
</feature>
<gene>
    <name evidence="12" type="ORF">IPOD504_LOCUS14494</name>
</gene>
<dbReference type="Gene3D" id="1.20.1560.10">
    <property type="entry name" value="ABC transporter type 1, transmembrane domain"/>
    <property type="match status" value="2"/>
</dbReference>
<dbReference type="SUPFAM" id="SSF90123">
    <property type="entry name" value="ABC transporter transmembrane region"/>
    <property type="match status" value="2"/>
</dbReference>
<accession>A0ABN8IWI1</accession>
<dbReference type="InterPro" id="IPR027417">
    <property type="entry name" value="P-loop_NTPase"/>
</dbReference>
<dbReference type="EMBL" id="OW152817">
    <property type="protein sequence ID" value="CAH2068680.1"/>
    <property type="molecule type" value="Genomic_DNA"/>
</dbReference>
<dbReference type="CDD" id="cd18593">
    <property type="entry name" value="ABC_6TM_MRP4_D1_like"/>
    <property type="match status" value="1"/>
</dbReference>
<feature type="transmembrane region" description="Helical" evidence="9">
    <location>
        <begin position="1115"/>
        <end position="1137"/>
    </location>
</feature>
<feature type="transmembrane region" description="Helical" evidence="9">
    <location>
        <begin position="905"/>
        <end position="927"/>
    </location>
</feature>
<feature type="compositionally biased region" description="Basic and acidic residues" evidence="8">
    <location>
        <begin position="469"/>
        <end position="493"/>
    </location>
</feature>
<keyword evidence="7 9" id="KW-0472">Membrane</keyword>
<dbReference type="InterPro" id="IPR036640">
    <property type="entry name" value="ABC1_TM_sf"/>
</dbReference>
<protein>
    <recommendedName>
        <fullName evidence="14">ATP-binding cassette sub-family C member 7</fullName>
    </recommendedName>
</protein>
<feature type="transmembrane region" description="Helical" evidence="9">
    <location>
        <begin position="975"/>
        <end position="996"/>
    </location>
</feature>
<feature type="non-terminal residue" evidence="12">
    <location>
        <position position="1"/>
    </location>
</feature>
<feature type="transmembrane region" description="Helical" evidence="9">
    <location>
        <begin position="272"/>
        <end position="291"/>
    </location>
</feature>
<dbReference type="InterPro" id="IPR011527">
    <property type="entry name" value="ABC1_TM_dom"/>
</dbReference>
<dbReference type="PROSITE" id="PS50929">
    <property type="entry name" value="ABC_TM1F"/>
    <property type="match status" value="2"/>
</dbReference>
<evidence type="ECO:0000313" key="13">
    <source>
        <dbReference type="Proteomes" id="UP000837857"/>
    </source>
</evidence>
<keyword evidence="5" id="KW-0067">ATP-binding</keyword>
<keyword evidence="6 9" id="KW-1133">Transmembrane helix</keyword>
<dbReference type="InterPro" id="IPR003593">
    <property type="entry name" value="AAA+_ATPase"/>
</dbReference>
<dbReference type="CDD" id="cd03250">
    <property type="entry name" value="ABCC_MRP_domain1"/>
    <property type="match status" value="1"/>
</dbReference>
<evidence type="ECO:0000256" key="2">
    <source>
        <dbReference type="ARBA" id="ARBA00022448"/>
    </source>
</evidence>
<feature type="transmembrane region" description="Helical" evidence="9">
    <location>
        <begin position="1088"/>
        <end position="1109"/>
    </location>
</feature>
<keyword evidence="3 9" id="KW-0812">Transmembrane</keyword>
<dbReference type="InterPro" id="IPR003439">
    <property type="entry name" value="ABC_transporter-like_ATP-bd"/>
</dbReference>
<feature type="compositionally biased region" description="Basic and acidic residues" evidence="8">
    <location>
        <begin position="453"/>
        <end position="462"/>
    </location>
</feature>
<evidence type="ECO:0008006" key="14">
    <source>
        <dbReference type="Google" id="ProtNLM"/>
    </source>
</evidence>
<proteinExistence type="predicted"/>
<evidence type="ECO:0000256" key="4">
    <source>
        <dbReference type="ARBA" id="ARBA00022741"/>
    </source>
</evidence>
<dbReference type="Proteomes" id="UP000837857">
    <property type="component" value="Chromosome 5"/>
</dbReference>
<evidence type="ECO:0000259" key="10">
    <source>
        <dbReference type="PROSITE" id="PS50893"/>
    </source>
</evidence>
<feature type="domain" description="ABC transporter" evidence="10">
    <location>
        <begin position="1185"/>
        <end position="1416"/>
    </location>
</feature>
<feature type="region of interest" description="Disordered" evidence="8">
    <location>
        <begin position="451"/>
        <end position="510"/>
    </location>
</feature>
<keyword evidence="2" id="KW-0813">Transport</keyword>
<dbReference type="Pfam" id="PF00664">
    <property type="entry name" value="ABC_membrane"/>
    <property type="match status" value="2"/>
</dbReference>
<feature type="domain" description="ABC transporter" evidence="10">
    <location>
        <begin position="524"/>
        <end position="747"/>
    </location>
</feature>
<keyword evidence="4" id="KW-0547">Nucleotide-binding</keyword>
<dbReference type="InterPro" id="IPR050173">
    <property type="entry name" value="ABC_transporter_C-like"/>
</dbReference>
<evidence type="ECO:0000256" key="3">
    <source>
        <dbReference type="ARBA" id="ARBA00022692"/>
    </source>
</evidence>
<name>A0ABN8IWI1_9NEOP</name>
<evidence type="ECO:0000256" key="7">
    <source>
        <dbReference type="ARBA" id="ARBA00023136"/>
    </source>
</evidence>
<dbReference type="Gene3D" id="3.40.50.300">
    <property type="entry name" value="P-loop containing nucleotide triphosphate hydrolases"/>
    <property type="match status" value="2"/>
</dbReference>
<dbReference type="CDD" id="cd03244">
    <property type="entry name" value="ABCC_MRP_domain2"/>
    <property type="match status" value="1"/>
</dbReference>
<feature type="transmembrane region" description="Helical" evidence="9">
    <location>
        <begin position="130"/>
        <end position="151"/>
    </location>
</feature>
<evidence type="ECO:0000256" key="5">
    <source>
        <dbReference type="ARBA" id="ARBA00022840"/>
    </source>
</evidence>
<dbReference type="InterPro" id="IPR030240">
    <property type="entry name" value="ABCC4_TMD1"/>
</dbReference>
<feature type="domain" description="ABC transmembrane type-1" evidence="11">
    <location>
        <begin position="134"/>
        <end position="409"/>
    </location>
</feature>
<dbReference type="InterPro" id="IPR017871">
    <property type="entry name" value="ABC_transporter-like_CS"/>
</dbReference>
<dbReference type="PROSITE" id="PS00211">
    <property type="entry name" value="ABC_TRANSPORTER_1"/>
    <property type="match status" value="2"/>
</dbReference>
<evidence type="ECO:0000256" key="1">
    <source>
        <dbReference type="ARBA" id="ARBA00004370"/>
    </source>
</evidence>
<dbReference type="PANTHER" id="PTHR24223">
    <property type="entry name" value="ATP-BINDING CASSETTE SUB-FAMILY C"/>
    <property type="match status" value="1"/>
</dbReference>
<feature type="transmembrane region" description="Helical" evidence="9">
    <location>
        <begin position="171"/>
        <end position="194"/>
    </location>
</feature>
<evidence type="ECO:0000313" key="12">
    <source>
        <dbReference type="EMBL" id="CAH2068680.1"/>
    </source>
</evidence>
<organism evidence="12 13">
    <name type="scientific">Iphiclides podalirius</name>
    <name type="common">scarce swallowtail</name>
    <dbReference type="NCBI Taxonomy" id="110791"/>
    <lineage>
        <taxon>Eukaryota</taxon>
        <taxon>Metazoa</taxon>
        <taxon>Ecdysozoa</taxon>
        <taxon>Arthropoda</taxon>
        <taxon>Hexapoda</taxon>
        <taxon>Insecta</taxon>
        <taxon>Pterygota</taxon>
        <taxon>Neoptera</taxon>
        <taxon>Endopterygota</taxon>
        <taxon>Lepidoptera</taxon>
        <taxon>Glossata</taxon>
        <taxon>Ditrysia</taxon>
        <taxon>Papilionoidea</taxon>
        <taxon>Papilionidae</taxon>
        <taxon>Papilioninae</taxon>
        <taxon>Iphiclides</taxon>
    </lineage>
</organism>
<dbReference type="PROSITE" id="PS50893">
    <property type="entry name" value="ABC_TRANSPORTER_2"/>
    <property type="match status" value="2"/>
</dbReference>
<comment type="subcellular location">
    <subcellularLocation>
        <location evidence="1">Membrane</location>
    </subcellularLocation>
</comment>
<evidence type="ECO:0000256" key="9">
    <source>
        <dbReference type="SAM" id="Phobius"/>
    </source>
</evidence>
<evidence type="ECO:0000259" key="11">
    <source>
        <dbReference type="PROSITE" id="PS50929"/>
    </source>
</evidence>
<feature type="transmembrane region" description="Helical" evidence="9">
    <location>
        <begin position="1002"/>
        <end position="1022"/>
    </location>
</feature>
<keyword evidence="13" id="KW-1185">Reference proteome</keyword>
<feature type="transmembrane region" description="Helical" evidence="9">
    <location>
        <begin position="244"/>
        <end position="266"/>
    </location>
</feature>
<dbReference type="SUPFAM" id="SSF52540">
    <property type="entry name" value="P-loop containing nucleoside triphosphate hydrolases"/>
    <property type="match status" value="2"/>
</dbReference>
<reference evidence="12" key="1">
    <citation type="submission" date="2022-03" db="EMBL/GenBank/DDBJ databases">
        <authorList>
            <person name="Martin H S."/>
        </authorList>
    </citation>
    <scope>NUCLEOTIDE SEQUENCE</scope>
</reference>
<feature type="region of interest" description="Disordered" evidence="8">
    <location>
        <begin position="1159"/>
        <end position="1178"/>
    </location>
</feature>
<feature type="domain" description="ABC transmembrane type-1" evidence="11">
    <location>
        <begin position="831"/>
        <end position="1145"/>
    </location>
</feature>